<comment type="similarity">
    <text evidence="1">Belongs to the Gfo/Idh/MocA family.</text>
</comment>
<dbReference type="InterPro" id="IPR004104">
    <property type="entry name" value="Gfo/Idh/MocA-like_OxRdtase_C"/>
</dbReference>
<evidence type="ECO:0000313" key="6">
    <source>
        <dbReference type="Proteomes" id="UP000235925"/>
    </source>
</evidence>
<dbReference type="RefSeq" id="WP_102827005.1">
    <property type="nucleotide sequence ID" value="NZ_CP139348.1"/>
</dbReference>
<dbReference type="OrthoDB" id="9774191at2"/>
<dbReference type="PANTHER" id="PTHR43708">
    <property type="entry name" value="CONSERVED EXPRESSED OXIDOREDUCTASE (EUROFUNG)"/>
    <property type="match status" value="1"/>
</dbReference>
<evidence type="ECO:0000256" key="2">
    <source>
        <dbReference type="ARBA" id="ARBA00023002"/>
    </source>
</evidence>
<proteinExistence type="inferred from homology"/>
<protein>
    <submittedName>
        <fullName evidence="5">Oxidoreductase</fullName>
    </submittedName>
</protein>
<dbReference type="SUPFAM" id="SSF51735">
    <property type="entry name" value="NAD(P)-binding Rossmann-fold domains"/>
    <property type="match status" value="1"/>
</dbReference>
<dbReference type="GO" id="GO:0000166">
    <property type="term" value="F:nucleotide binding"/>
    <property type="evidence" value="ECO:0007669"/>
    <property type="project" value="InterPro"/>
</dbReference>
<name>A0A2N8RW97_STUST</name>
<organism evidence="5 6">
    <name type="scientific">Stutzerimonas stutzeri</name>
    <name type="common">Pseudomonas stutzeri</name>
    <dbReference type="NCBI Taxonomy" id="316"/>
    <lineage>
        <taxon>Bacteria</taxon>
        <taxon>Pseudomonadati</taxon>
        <taxon>Pseudomonadota</taxon>
        <taxon>Gammaproteobacteria</taxon>
        <taxon>Pseudomonadales</taxon>
        <taxon>Pseudomonadaceae</taxon>
        <taxon>Stutzerimonas</taxon>
    </lineage>
</organism>
<dbReference type="Gene3D" id="3.40.50.720">
    <property type="entry name" value="NAD(P)-binding Rossmann-like Domain"/>
    <property type="match status" value="1"/>
</dbReference>
<dbReference type="Gene3D" id="3.30.360.10">
    <property type="entry name" value="Dihydrodipicolinate Reductase, domain 2"/>
    <property type="match status" value="1"/>
</dbReference>
<dbReference type="InterPro" id="IPR000683">
    <property type="entry name" value="Gfo/Idh/MocA-like_OxRdtase_N"/>
</dbReference>
<dbReference type="Pfam" id="PF02894">
    <property type="entry name" value="GFO_IDH_MocA_C"/>
    <property type="match status" value="1"/>
</dbReference>
<dbReference type="Pfam" id="PF01408">
    <property type="entry name" value="GFO_IDH_MocA"/>
    <property type="match status" value="1"/>
</dbReference>
<dbReference type="Proteomes" id="UP000235925">
    <property type="component" value="Unassembled WGS sequence"/>
</dbReference>
<gene>
    <name evidence="5" type="ORF">CXK92_21290</name>
</gene>
<dbReference type="InterPro" id="IPR036291">
    <property type="entry name" value="NAD(P)-bd_dom_sf"/>
</dbReference>
<evidence type="ECO:0000259" key="3">
    <source>
        <dbReference type="Pfam" id="PF01408"/>
    </source>
</evidence>
<dbReference type="PANTHER" id="PTHR43708:SF5">
    <property type="entry name" value="CONSERVED EXPRESSED OXIDOREDUCTASE (EUROFUNG)-RELATED"/>
    <property type="match status" value="1"/>
</dbReference>
<evidence type="ECO:0000256" key="1">
    <source>
        <dbReference type="ARBA" id="ARBA00010928"/>
    </source>
</evidence>
<dbReference type="GO" id="GO:0016491">
    <property type="term" value="F:oxidoreductase activity"/>
    <property type="evidence" value="ECO:0007669"/>
    <property type="project" value="UniProtKB-KW"/>
</dbReference>
<accession>A0A2N8RW97</accession>
<evidence type="ECO:0000259" key="4">
    <source>
        <dbReference type="Pfam" id="PF02894"/>
    </source>
</evidence>
<dbReference type="SUPFAM" id="SSF55347">
    <property type="entry name" value="Glyceraldehyde-3-phosphate dehydrogenase-like, C-terminal domain"/>
    <property type="match status" value="1"/>
</dbReference>
<keyword evidence="2" id="KW-0560">Oxidoreductase</keyword>
<evidence type="ECO:0000313" key="5">
    <source>
        <dbReference type="EMBL" id="PNF78650.1"/>
    </source>
</evidence>
<comment type="caution">
    <text evidence="5">The sequence shown here is derived from an EMBL/GenBank/DDBJ whole genome shotgun (WGS) entry which is preliminary data.</text>
</comment>
<dbReference type="EMBL" id="POUN01000009">
    <property type="protein sequence ID" value="PNF78650.1"/>
    <property type="molecule type" value="Genomic_DNA"/>
</dbReference>
<feature type="domain" description="Gfo/Idh/MocA-like oxidoreductase N-terminal" evidence="3">
    <location>
        <begin position="1"/>
        <end position="119"/>
    </location>
</feature>
<reference evidence="5 6" key="1">
    <citation type="submission" date="2018-01" db="EMBL/GenBank/DDBJ databases">
        <title>Denitrification phenotypes of diverse strains of Pseudomonas stutzeri.</title>
        <authorList>
            <person name="Milligan D.A."/>
            <person name="Bergaust L."/>
            <person name="Bakken L.R."/>
            <person name="Frostegard A."/>
        </authorList>
    </citation>
    <scope>NUCLEOTIDE SEQUENCE [LARGE SCALE GENOMIC DNA]</scope>
    <source>
        <strain evidence="5 6">KC</strain>
    </source>
</reference>
<dbReference type="AlphaFoldDB" id="A0A2N8RW97"/>
<dbReference type="InterPro" id="IPR051317">
    <property type="entry name" value="Gfo/Idh/MocA_oxidoreduct"/>
</dbReference>
<sequence>MRIGLVGYGLGGRFFHAPFIVSTPGCILVGVVTRSAERRAEVEQDHRGTPVFDSLAALVAAGVDAVVISTPPAVRTAQVREAIELGVPVLSDKPFALDEAQARDLATRAERAGVPLCVYQNRRWDSDFLTVRKLLESGALGDVHRFESRIEGWQAADQGKVAGGGALRDIGSHQLDQALLLFGPVASIYAEMSYVDESLDCDYFVSLSHRNGVRSHLWGSSIQHAPGPRLRINGSQGCYRIEHLDGQAHALFDGQTPKALGKRWGAEEHLRWGWLQRGDDRELIPSERGQWPAFYRQWIAALKGEGSMPVRMEEVLSTQRLLDAARQSAALGQVLHLA</sequence>
<feature type="domain" description="Gfo/Idh/MocA-like oxidoreductase C-terminal" evidence="4">
    <location>
        <begin position="132"/>
        <end position="334"/>
    </location>
</feature>